<name>A0AAJ6NYA0_9CYAN</name>
<dbReference type="SUPFAM" id="SSF81345">
    <property type="entry name" value="ABC transporter involved in vitamin B12 uptake, BtuC"/>
    <property type="match status" value="1"/>
</dbReference>
<dbReference type="PANTHER" id="PTHR30472">
    <property type="entry name" value="FERRIC ENTEROBACTIN TRANSPORT SYSTEM PERMEASE PROTEIN"/>
    <property type="match status" value="1"/>
</dbReference>
<dbReference type="InterPro" id="IPR037294">
    <property type="entry name" value="ABC_BtuC-like"/>
</dbReference>
<comment type="subcellular location">
    <subcellularLocation>
        <location evidence="1">Cell membrane</location>
        <topology evidence="1">Multi-pass membrane protein</topology>
    </subcellularLocation>
</comment>
<evidence type="ECO:0000256" key="6">
    <source>
        <dbReference type="ARBA" id="ARBA00022989"/>
    </source>
</evidence>
<reference evidence="9 10" key="1">
    <citation type="journal article" date="2023" name="Limnol Oceanogr Lett">
        <title>Environmental adaptations by the intertidal Antarctic cyanobacterium Halotia branconii CENA392 as revealed using long-read genome sequencing.</title>
        <authorList>
            <person name="Dextro R.B."/>
            <person name="Delbaje E."/>
            <person name="Freitas P.N.N."/>
            <person name="Geraldes V."/>
            <person name="Pinto E."/>
            <person name="Long P.F."/>
            <person name="Fiore M.F."/>
        </authorList>
    </citation>
    <scope>NUCLEOTIDE SEQUENCE [LARGE SCALE GENOMIC DNA]</scope>
    <source>
        <strain evidence="9 10">CENA392</strain>
    </source>
</reference>
<dbReference type="GO" id="GO:0022857">
    <property type="term" value="F:transmembrane transporter activity"/>
    <property type="evidence" value="ECO:0007669"/>
    <property type="project" value="InterPro"/>
</dbReference>
<gene>
    <name evidence="9" type="ORF">QI031_13710</name>
</gene>
<dbReference type="Gene3D" id="1.10.3470.10">
    <property type="entry name" value="ABC transporter involved in vitamin B12 uptake, BtuC"/>
    <property type="match status" value="1"/>
</dbReference>
<evidence type="ECO:0000256" key="3">
    <source>
        <dbReference type="ARBA" id="ARBA00022448"/>
    </source>
</evidence>
<protein>
    <submittedName>
        <fullName evidence="9">Iron ABC transporter permease</fullName>
    </submittedName>
</protein>
<feature type="transmembrane region" description="Helical" evidence="8">
    <location>
        <begin position="63"/>
        <end position="82"/>
    </location>
</feature>
<keyword evidence="7 8" id="KW-0472">Membrane</keyword>
<evidence type="ECO:0000256" key="2">
    <source>
        <dbReference type="ARBA" id="ARBA00007935"/>
    </source>
</evidence>
<evidence type="ECO:0000256" key="1">
    <source>
        <dbReference type="ARBA" id="ARBA00004651"/>
    </source>
</evidence>
<dbReference type="InterPro" id="IPR000522">
    <property type="entry name" value="ABC_transptr_permease_BtuC"/>
</dbReference>
<dbReference type="PANTHER" id="PTHR30472:SF25">
    <property type="entry name" value="ABC TRANSPORTER PERMEASE PROTEIN MJ0876-RELATED"/>
    <property type="match status" value="1"/>
</dbReference>
<keyword evidence="4" id="KW-1003">Cell membrane</keyword>
<dbReference type="Proteomes" id="UP001223520">
    <property type="component" value="Chromosome"/>
</dbReference>
<sequence length="334" mass="34706">MQTVFTKQRIFWAILLFGTALVITLALSLSQGAVPLSVAELWQAILHQGDPIKQTIIWDLRLPRITAAIIVGAALGMSGALLQGMLRNSLADPFILGISAGAGLVVILMIVWQIFPIAIPFAAWLGAILTSAVVILLGRAGSGISIERLILGGVAVSSLLGSIQSTLLLLAEDGKIQIALSWLVGSLNGRGWKEISTAGPYIIIALLGGCLLARSVNVLALGDDLAVGLGVSLTRSRLLIGGVATLLAAGAVSISGLIGFVGLVVPHGVRMIVGTDHRFVLPLSALAGAWLLTFADLLSRLGSVELPVGSVTALLGSPLFIWLLYRRSAGVSKL</sequence>
<evidence type="ECO:0000313" key="9">
    <source>
        <dbReference type="EMBL" id="WGV28805.1"/>
    </source>
</evidence>
<feature type="transmembrane region" description="Helical" evidence="8">
    <location>
        <begin position="149"/>
        <end position="170"/>
    </location>
</feature>
<accession>A0AAJ6NYA0</accession>
<feature type="transmembrane region" description="Helical" evidence="8">
    <location>
        <begin position="121"/>
        <end position="137"/>
    </location>
</feature>
<feature type="transmembrane region" description="Helical" evidence="8">
    <location>
        <begin position="240"/>
        <end position="265"/>
    </location>
</feature>
<proteinExistence type="inferred from homology"/>
<dbReference type="GO" id="GO:0033214">
    <property type="term" value="P:siderophore-iron import into cell"/>
    <property type="evidence" value="ECO:0007669"/>
    <property type="project" value="TreeGrafter"/>
</dbReference>
<evidence type="ECO:0000256" key="5">
    <source>
        <dbReference type="ARBA" id="ARBA00022692"/>
    </source>
</evidence>
<evidence type="ECO:0000313" key="10">
    <source>
        <dbReference type="Proteomes" id="UP001223520"/>
    </source>
</evidence>
<keyword evidence="5 8" id="KW-0812">Transmembrane</keyword>
<dbReference type="AlphaFoldDB" id="A0AAJ6NYA0"/>
<keyword evidence="10" id="KW-1185">Reference proteome</keyword>
<feature type="transmembrane region" description="Helical" evidence="8">
    <location>
        <begin position="277"/>
        <end position="295"/>
    </location>
</feature>
<evidence type="ECO:0000256" key="4">
    <source>
        <dbReference type="ARBA" id="ARBA00022475"/>
    </source>
</evidence>
<feature type="transmembrane region" description="Helical" evidence="8">
    <location>
        <begin position="94"/>
        <end position="115"/>
    </location>
</feature>
<dbReference type="KEGG" id="hbq:QI031_13710"/>
<keyword evidence="3" id="KW-0813">Transport</keyword>
<organism evidence="9 10">
    <name type="scientific">Halotia branconii CENA392</name>
    <dbReference type="NCBI Taxonomy" id="1539056"/>
    <lineage>
        <taxon>Bacteria</taxon>
        <taxon>Bacillati</taxon>
        <taxon>Cyanobacteriota</taxon>
        <taxon>Cyanophyceae</taxon>
        <taxon>Nostocales</taxon>
        <taxon>Nodulariaceae</taxon>
        <taxon>Halotia</taxon>
    </lineage>
</organism>
<evidence type="ECO:0000256" key="8">
    <source>
        <dbReference type="SAM" id="Phobius"/>
    </source>
</evidence>
<dbReference type="RefSeq" id="WP_281486020.1">
    <property type="nucleotide sequence ID" value="NZ_CP124543.1"/>
</dbReference>
<feature type="transmembrane region" description="Helical" evidence="8">
    <location>
        <begin position="307"/>
        <end position="325"/>
    </location>
</feature>
<dbReference type="EMBL" id="CP124543">
    <property type="protein sequence ID" value="WGV28805.1"/>
    <property type="molecule type" value="Genomic_DNA"/>
</dbReference>
<dbReference type="Pfam" id="PF01032">
    <property type="entry name" value="FecCD"/>
    <property type="match status" value="1"/>
</dbReference>
<dbReference type="GO" id="GO:0005886">
    <property type="term" value="C:plasma membrane"/>
    <property type="evidence" value="ECO:0007669"/>
    <property type="project" value="UniProtKB-SubCell"/>
</dbReference>
<dbReference type="CDD" id="cd06550">
    <property type="entry name" value="TM_ABC_iron-siderophores_like"/>
    <property type="match status" value="1"/>
</dbReference>
<dbReference type="FunFam" id="1.10.3470.10:FF:000001">
    <property type="entry name" value="Vitamin B12 ABC transporter permease BtuC"/>
    <property type="match status" value="1"/>
</dbReference>
<evidence type="ECO:0000256" key="7">
    <source>
        <dbReference type="ARBA" id="ARBA00023136"/>
    </source>
</evidence>
<keyword evidence="6 8" id="KW-1133">Transmembrane helix</keyword>
<feature type="transmembrane region" description="Helical" evidence="8">
    <location>
        <begin position="199"/>
        <end position="220"/>
    </location>
</feature>
<comment type="similarity">
    <text evidence="2">Belongs to the binding-protein-dependent transport system permease family. FecCD subfamily.</text>
</comment>